<comment type="caution">
    <text evidence="2">The sequence shown here is derived from an EMBL/GenBank/DDBJ whole genome shotgun (WGS) entry which is preliminary data.</text>
</comment>
<dbReference type="Proteomes" id="UP000813461">
    <property type="component" value="Unassembled WGS sequence"/>
</dbReference>
<name>A0A8K0QWH7_9PLEO</name>
<keyword evidence="3" id="KW-1185">Reference proteome</keyword>
<protein>
    <recommendedName>
        <fullName evidence="4">Extracellular membrane protein CFEM domain-containing protein</fullName>
    </recommendedName>
</protein>
<feature type="chain" id="PRO_5035458529" description="Extracellular membrane protein CFEM domain-containing protein" evidence="1">
    <location>
        <begin position="21"/>
        <end position="116"/>
    </location>
</feature>
<evidence type="ECO:0000256" key="1">
    <source>
        <dbReference type="SAM" id="SignalP"/>
    </source>
</evidence>
<dbReference type="OrthoDB" id="3747277at2759"/>
<evidence type="ECO:0008006" key="4">
    <source>
        <dbReference type="Google" id="ProtNLM"/>
    </source>
</evidence>
<keyword evidence="1" id="KW-0732">Signal</keyword>
<sequence length="116" mass="12410">MRSITTYIALAVALVPAVLALPASLAARQTFQIPTCGVDECLAWGLFDGCEPDDLGCLCSLEQSEVTRYVSVVQPCIDGEPGQSTCSDGAIFQYKDLLETVCDKQFGKVAVFPETV</sequence>
<organism evidence="2 3">
    <name type="scientific">Paraphoma chrysanthemicola</name>
    <dbReference type="NCBI Taxonomy" id="798071"/>
    <lineage>
        <taxon>Eukaryota</taxon>
        <taxon>Fungi</taxon>
        <taxon>Dikarya</taxon>
        <taxon>Ascomycota</taxon>
        <taxon>Pezizomycotina</taxon>
        <taxon>Dothideomycetes</taxon>
        <taxon>Pleosporomycetidae</taxon>
        <taxon>Pleosporales</taxon>
        <taxon>Pleosporineae</taxon>
        <taxon>Phaeosphaeriaceae</taxon>
        <taxon>Paraphoma</taxon>
    </lineage>
</organism>
<feature type="signal peptide" evidence="1">
    <location>
        <begin position="1"/>
        <end position="20"/>
    </location>
</feature>
<dbReference type="AlphaFoldDB" id="A0A8K0QWH7"/>
<reference evidence="2" key="1">
    <citation type="journal article" date="2021" name="Nat. Commun.">
        <title>Genetic determinants of endophytism in the Arabidopsis root mycobiome.</title>
        <authorList>
            <person name="Mesny F."/>
            <person name="Miyauchi S."/>
            <person name="Thiergart T."/>
            <person name="Pickel B."/>
            <person name="Atanasova L."/>
            <person name="Karlsson M."/>
            <person name="Huettel B."/>
            <person name="Barry K.W."/>
            <person name="Haridas S."/>
            <person name="Chen C."/>
            <person name="Bauer D."/>
            <person name="Andreopoulos W."/>
            <person name="Pangilinan J."/>
            <person name="LaButti K."/>
            <person name="Riley R."/>
            <person name="Lipzen A."/>
            <person name="Clum A."/>
            <person name="Drula E."/>
            <person name="Henrissat B."/>
            <person name="Kohler A."/>
            <person name="Grigoriev I.V."/>
            <person name="Martin F.M."/>
            <person name="Hacquard S."/>
        </authorList>
    </citation>
    <scope>NUCLEOTIDE SEQUENCE</scope>
    <source>
        <strain evidence="2">MPI-SDFR-AT-0120</strain>
    </source>
</reference>
<evidence type="ECO:0000313" key="2">
    <source>
        <dbReference type="EMBL" id="KAH7075017.1"/>
    </source>
</evidence>
<accession>A0A8K0QWH7</accession>
<proteinExistence type="predicted"/>
<gene>
    <name evidence="2" type="ORF">FB567DRAFT_596963</name>
</gene>
<evidence type="ECO:0000313" key="3">
    <source>
        <dbReference type="Proteomes" id="UP000813461"/>
    </source>
</evidence>
<dbReference type="EMBL" id="JAGMVJ010000020">
    <property type="protein sequence ID" value="KAH7075017.1"/>
    <property type="molecule type" value="Genomic_DNA"/>
</dbReference>